<dbReference type="InterPro" id="IPR050109">
    <property type="entry name" value="HTH-type_TetR-like_transc_reg"/>
</dbReference>
<sequence>MSSSAAGRVPQGERSQAMRRRLLDATVRCLVEYGWSGTSTVLVSERAGVSRGAQLHHFPTKNHLVLAAVEHLWESRAEAHRAAFAALPDGPDKVHRVVHLLGEHFSGDLYTAALELWVAARSDAALHEAVVRLEQRIGQAAHRRTVEALGVDESVPGVRELVQATLDLVRGLGLANTLTDDSARRARILDRWARTLDQALRTATP</sequence>
<evidence type="ECO:0000313" key="4">
    <source>
        <dbReference type="EMBL" id="ROO85330.1"/>
    </source>
</evidence>
<dbReference type="GO" id="GO:0000976">
    <property type="term" value="F:transcription cis-regulatory region binding"/>
    <property type="evidence" value="ECO:0007669"/>
    <property type="project" value="TreeGrafter"/>
</dbReference>
<evidence type="ECO:0000259" key="3">
    <source>
        <dbReference type="PROSITE" id="PS50977"/>
    </source>
</evidence>
<dbReference type="PANTHER" id="PTHR30055">
    <property type="entry name" value="HTH-TYPE TRANSCRIPTIONAL REGULATOR RUTR"/>
    <property type="match status" value="1"/>
</dbReference>
<dbReference type="PROSITE" id="PS50977">
    <property type="entry name" value="HTH_TETR_2"/>
    <property type="match status" value="1"/>
</dbReference>
<reference evidence="4 5" key="1">
    <citation type="submission" date="2018-11" db="EMBL/GenBank/DDBJ databases">
        <title>Sequencing the genomes of 1000 actinobacteria strains.</title>
        <authorList>
            <person name="Klenk H.-P."/>
        </authorList>
    </citation>
    <scope>NUCLEOTIDE SEQUENCE [LARGE SCALE GENOMIC DNA]</scope>
    <source>
        <strain evidence="4 5">DSM 44254</strain>
    </source>
</reference>
<dbReference type="EMBL" id="RJKE01000001">
    <property type="protein sequence ID" value="ROO85330.1"/>
    <property type="molecule type" value="Genomic_DNA"/>
</dbReference>
<evidence type="ECO:0000313" key="5">
    <source>
        <dbReference type="Proteomes" id="UP000272400"/>
    </source>
</evidence>
<comment type="caution">
    <text evidence="4">The sequence shown here is derived from an EMBL/GenBank/DDBJ whole genome shotgun (WGS) entry which is preliminary data.</text>
</comment>
<keyword evidence="1 2" id="KW-0238">DNA-binding</keyword>
<gene>
    <name evidence="4" type="ORF">EDD29_2873</name>
</gene>
<dbReference type="InterPro" id="IPR001647">
    <property type="entry name" value="HTH_TetR"/>
</dbReference>
<name>A0A3N1CVK8_9ACTN</name>
<proteinExistence type="predicted"/>
<dbReference type="RefSeq" id="WP_246052758.1">
    <property type="nucleotide sequence ID" value="NZ_RJKE01000001.1"/>
</dbReference>
<dbReference type="SUPFAM" id="SSF46689">
    <property type="entry name" value="Homeodomain-like"/>
    <property type="match status" value="1"/>
</dbReference>
<dbReference type="PRINTS" id="PR00455">
    <property type="entry name" value="HTHTETR"/>
</dbReference>
<dbReference type="Proteomes" id="UP000272400">
    <property type="component" value="Unassembled WGS sequence"/>
</dbReference>
<dbReference type="PANTHER" id="PTHR30055:SF226">
    <property type="entry name" value="HTH-TYPE TRANSCRIPTIONAL REGULATOR PKSA"/>
    <property type="match status" value="1"/>
</dbReference>
<dbReference type="Pfam" id="PF00440">
    <property type="entry name" value="TetR_N"/>
    <property type="match status" value="1"/>
</dbReference>
<evidence type="ECO:0000256" key="1">
    <source>
        <dbReference type="ARBA" id="ARBA00023125"/>
    </source>
</evidence>
<dbReference type="InterPro" id="IPR009057">
    <property type="entry name" value="Homeodomain-like_sf"/>
</dbReference>
<keyword evidence="5" id="KW-1185">Reference proteome</keyword>
<evidence type="ECO:0000256" key="2">
    <source>
        <dbReference type="PROSITE-ProRule" id="PRU00335"/>
    </source>
</evidence>
<protein>
    <submittedName>
        <fullName evidence="4">TetR family transcriptional regulator</fullName>
    </submittedName>
</protein>
<dbReference type="AlphaFoldDB" id="A0A3N1CVK8"/>
<feature type="domain" description="HTH tetR-type" evidence="3">
    <location>
        <begin position="16"/>
        <end position="76"/>
    </location>
</feature>
<organism evidence="4 5">
    <name type="scientific">Actinocorallia herbida</name>
    <dbReference type="NCBI Taxonomy" id="58109"/>
    <lineage>
        <taxon>Bacteria</taxon>
        <taxon>Bacillati</taxon>
        <taxon>Actinomycetota</taxon>
        <taxon>Actinomycetes</taxon>
        <taxon>Streptosporangiales</taxon>
        <taxon>Thermomonosporaceae</taxon>
        <taxon>Actinocorallia</taxon>
    </lineage>
</organism>
<dbReference type="GO" id="GO:0003700">
    <property type="term" value="F:DNA-binding transcription factor activity"/>
    <property type="evidence" value="ECO:0007669"/>
    <property type="project" value="TreeGrafter"/>
</dbReference>
<feature type="DNA-binding region" description="H-T-H motif" evidence="2">
    <location>
        <begin position="39"/>
        <end position="58"/>
    </location>
</feature>
<accession>A0A3N1CVK8</accession>
<dbReference type="Gene3D" id="1.10.357.10">
    <property type="entry name" value="Tetracycline Repressor, domain 2"/>
    <property type="match status" value="1"/>
</dbReference>